<evidence type="ECO:0000259" key="6">
    <source>
        <dbReference type="Pfam" id="PF00108"/>
    </source>
</evidence>
<dbReference type="OMA" id="CEVSTIV"/>
<evidence type="ECO:0000313" key="8">
    <source>
        <dbReference type="EMBL" id="ODN02532.1"/>
    </source>
</evidence>
<dbReference type="PANTHER" id="PTHR18919">
    <property type="entry name" value="ACETYL-COA C-ACYLTRANSFERASE"/>
    <property type="match status" value="1"/>
</dbReference>
<dbReference type="GO" id="GO:0046872">
    <property type="term" value="F:metal ion binding"/>
    <property type="evidence" value="ECO:0007669"/>
    <property type="project" value="UniProtKB-KW"/>
</dbReference>
<feature type="domain" description="Thiolase N-terminal" evidence="6">
    <location>
        <begin position="31"/>
        <end position="226"/>
    </location>
</feature>
<dbReference type="PANTHER" id="PTHR18919:SF156">
    <property type="entry name" value="ACETYL-COA ACETYLTRANSFERASE, MITOCHONDRIAL"/>
    <property type="match status" value="1"/>
</dbReference>
<dbReference type="CDD" id="cd00751">
    <property type="entry name" value="thiolase"/>
    <property type="match status" value="3"/>
</dbReference>
<evidence type="ECO:0000256" key="3">
    <source>
        <dbReference type="ARBA" id="ARBA00022723"/>
    </source>
</evidence>
<dbReference type="Proteomes" id="UP000094527">
    <property type="component" value="Unassembled WGS sequence"/>
</dbReference>
<dbReference type="EMBL" id="LJIJ01000108">
    <property type="protein sequence ID" value="ODN02532.1"/>
    <property type="molecule type" value="Genomic_DNA"/>
</dbReference>
<evidence type="ECO:0000256" key="1">
    <source>
        <dbReference type="ARBA" id="ARBA00010982"/>
    </source>
</evidence>
<dbReference type="NCBIfam" id="TIGR01930">
    <property type="entry name" value="AcCoA-C-Actrans"/>
    <property type="match status" value="2"/>
</dbReference>
<keyword evidence="9" id="KW-1185">Reference proteome</keyword>
<dbReference type="InterPro" id="IPR002155">
    <property type="entry name" value="Thiolase"/>
</dbReference>
<reference evidence="8 9" key="1">
    <citation type="journal article" date="2016" name="Genome Biol. Evol.">
        <title>Gene Family Evolution Reflects Adaptation to Soil Environmental Stressors in the Genome of the Collembolan Orchesella cincta.</title>
        <authorList>
            <person name="Faddeeva-Vakhrusheva A."/>
            <person name="Derks M.F."/>
            <person name="Anvar S.Y."/>
            <person name="Agamennone V."/>
            <person name="Suring W."/>
            <person name="Smit S."/>
            <person name="van Straalen N.M."/>
            <person name="Roelofs D."/>
        </authorList>
    </citation>
    <scope>NUCLEOTIDE SEQUENCE [LARGE SCALE GENOMIC DNA]</scope>
    <source>
        <tissue evidence="8">Mixed pool</tissue>
    </source>
</reference>
<feature type="domain" description="Thiolase C-terminal" evidence="7">
    <location>
        <begin position="1051"/>
        <end position="1144"/>
    </location>
</feature>
<dbReference type="PROSITE" id="PS00098">
    <property type="entry name" value="THIOLASE_1"/>
    <property type="match status" value="1"/>
</dbReference>
<keyword evidence="5" id="KW-0012">Acyltransferase</keyword>
<evidence type="ECO:0000256" key="5">
    <source>
        <dbReference type="ARBA" id="ARBA00023315"/>
    </source>
</evidence>
<dbReference type="PROSITE" id="PS00737">
    <property type="entry name" value="THIOLASE_2"/>
    <property type="match status" value="2"/>
</dbReference>
<keyword evidence="3" id="KW-0479">Metal-binding</keyword>
<evidence type="ECO:0000313" key="9">
    <source>
        <dbReference type="Proteomes" id="UP000094527"/>
    </source>
</evidence>
<evidence type="ECO:0000256" key="2">
    <source>
        <dbReference type="ARBA" id="ARBA00022679"/>
    </source>
</evidence>
<dbReference type="STRING" id="48709.A0A1D2NBA4"/>
<dbReference type="Gene3D" id="3.40.47.10">
    <property type="match status" value="4"/>
</dbReference>
<feature type="domain" description="Thiolase N-terminal" evidence="6">
    <location>
        <begin position="395"/>
        <end position="652"/>
    </location>
</feature>
<dbReference type="InterPro" id="IPR020617">
    <property type="entry name" value="Thiolase_C"/>
</dbReference>
<dbReference type="SUPFAM" id="SSF53901">
    <property type="entry name" value="Thiolase-like"/>
    <property type="match status" value="6"/>
</dbReference>
<evidence type="ECO:0000256" key="4">
    <source>
        <dbReference type="ARBA" id="ARBA00022958"/>
    </source>
</evidence>
<dbReference type="GO" id="GO:0003985">
    <property type="term" value="F:acetyl-CoA C-acetyltransferase activity"/>
    <property type="evidence" value="ECO:0007669"/>
    <property type="project" value="TreeGrafter"/>
</dbReference>
<dbReference type="Pfam" id="PF02803">
    <property type="entry name" value="Thiolase_C"/>
    <property type="match status" value="2"/>
</dbReference>
<feature type="domain" description="Thiolase N-terminal" evidence="6">
    <location>
        <begin position="844"/>
        <end position="1043"/>
    </location>
</feature>
<organism evidence="8 9">
    <name type="scientific">Orchesella cincta</name>
    <name type="common">Springtail</name>
    <name type="synonym">Podura cincta</name>
    <dbReference type="NCBI Taxonomy" id="48709"/>
    <lineage>
        <taxon>Eukaryota</taxon>
        <taxon>Metazoa</taxon>
        <taxon>Ecdysozoa</taxon>
        <taxon>Arthropoda</taxon>
        <taxon>Hexapoda</taxon>
        <taxon>Collembola</taxon>
        <taxon>Entomobryomorpha</taxon>
        <taxon>Entomobryoidea</taxon>
        <taxon>Orchesellidae</taxon>
        <taxon>Orchesellinae</taxon>
        <taxon>Orchesella</taxon>
    </lineage>
</organism>
<dbReference type="Pfam" id="PF00108">
    <property type="entry name" value="Thiolase_N"/>
    <property type="match status" value="3"/>
</dbReference>
<keyword evidence="4" id="KW-0630">Potassium</keyword>
<protein>
    <submittedName>
        <fullName evidence="8">Acetyl-CoA acetyltransferase, mitochondrial</fullName>
    </submittedName>
</protein>
<dbReference type="InterPro" id="IPR020613">
    <property type="entry name" value="Thiolase_CS"/>
</dbReference>
<keyword evidence="2 8" id="KW-0808">Transferase</keyword>
<proteinExistence type="inferred from homology"/>
<feature type="domain" description="Thiolase C-terminal" evidence="7">
    <location>
        <begin position="660"/>
        <end position="771"/>
    </location>
</feature>
<dbReference type="InterPro" id="IPR020615">
    <property type="entry name" value="Thiolase_acyl_enz_int_AS"/>
</dbReference>
<sequence>MELFANNILFVLSLAPWSRNFSVSSKRNSDVLILSAVRTPIGSFRSTLSGLSATQLGAVAIKEAVSRSGYAPDQIQEVYMGNVCQGGNGQAPARQALIFAGLPKTTECTTINKVCASGMKSIMLATQNLKCGDQQIMVAGGMESMSNVPYYMTRGETPYGGVKLVDGIVFDGLTDVYNKIHMGNCAENTAKKLSITREQQDEYGINSYKRTADAQSKGIFKSQTVPPLARVVGFADAATDPIDFPIAPALAVPKLLQKCGIKKEDVAMWEINEAFSVVVLANIKMLDIDPSKVNIHGGAVSLGHPIGMSGARILLDDVQLYPTQDQIFVSIMEGYKLIGILKLIMKMGICPKRLPLFCLNFTVTLRKRNFSHSIPLLYSTSAPAPKVQVERKKEVLIMSAVRTPVGSFCGTLSPLRAPRLGAIVIKEALSRSGFSPEHVQEVIFGHVLQAGIGQFPVRQAVLYADLPVTTDCTAVNKLGSSGIKSIMLAAQNLKCRQNDIMIAGGMESTSNVPYYLKREFTPYGSVKLDDGILKDGLTDVYNNIHMGLCCEKQSENMGISRARQDEYGMMSYKRRTEGAAKGAFKNEIVCVNVPQKGRRLETKLGEDEEYKQIEFDTFKTMKPIYLKEGTITAANGSNVGDGAAAVVVCNEEGAKKSSKKPLARIIDYVDKGIDPIDHSIGPAFAIPLLLKKSGMKKEDIALWEINEPFSVVALANIKMLQLDPDKVNVHGGAICIGQALGMAGTRLVVHLVHSLNPGEYGIACSDNGGGGFQIILNKWPLLALLQLPKRCKSRSISKTEDVFERKINEEVLVMSAVRTPIGSFCKSLSSFSAPQLCAFAIKAKPARQATIFGGLPADTVDCTTINKLEASGMKSIMLATLNLKCGDQQLMVAGGMESMSNIGFYLNRGYPRYGGVKLADGIIHDCQIIAHNQVHIGSCAERLAKKMKITREQQDEYALNSYKKRAQADENGVFKAEMVPVKISQGKGKKDLDFLVDEEYKNIDLKNLPKLPTIFKDDGGTITCGNSSSFNDGAAAVVLATESAAKTVKTKPLARIVGFQDAATDPMEFCLATVHAIPKLLEKHGMKKEDVALWEIHEGFSLMAIVNKQLLDLDPAKINVHGGAVALGHPIGMTGTRWCHRVTPSNRRDAGSCNNM</sequence>
<dbReference type="GO" id="GO:0005739">
    <property type="term" value="C:mitochondrion"/>
    <property type="evidence" value="ECO:0007669"/>
    <property type="project" value="TreeGrafter"/>
</dbReference>
<name>A0A1D2NBA4_ORCCI</name>
<accession>A0A1D2NBA4</accession>
<dbReference type="InterPro" id="IPR020616">
    <property type="entry name" value="Thiolase_N"/>
</dbReference>
<dbReference type="GO" id="GO:0006635">
    <property type="term" value="P:fatty acid beta-oxidation"/>
    <property type="evidence" value="ECO:0007669"/>
    <property type="project" value="TreeGrafter"/>
</dbReference>
<comment type="similarity">
    <text evidence="1">Belongs to the thiolase-like superfamily. Thiolase family.</text>
</comment>
<dbReference type="OrthoDB" id="5404651at2759"/>
<dbReference type="InterPro" id="IPR016039">
    <property type="entry name" value="Thiolase-like"/>
</dbReference>
<dbReference type="AlphaFoldDB" id="A0A1D2NBA4"/>
<gene>
    <name evidence="8" type="ORF">Ocin01_04180</name>
</gene>
<comment type="caution">
    <text evidence="8">The sequence shown here is derived from an EMBL/GenBank/DDBJ whole genome shotgun (WGS) entry which is preliminary data.</text>
</comment>
<evidence type="ECO:0000259" key="7">
    <source>
        <dbReference type="Pfam" id="PF02803"/>
    </source>
</evidence>